<keyword evidence="3" id="KW-1185">Reference proteome</keyword>
<name>A0AAV5A2T0_9AGAM</name>
<evidence type="ECO:0000313" key="2">
    <source>
        <dbReference type="EMBL" id="GJJ08969.1"/>
    </source>
</evidence>
<evidence type="ECO:0000256" key="1">
    <source>
        <dbReference type="SAM" id="MobiDB-lite"/>
    </source>
</evidence>
<evidence type="ECO:0000313" key="3">
    <source>
        <dbReference type="Proteomes" id="UP001050691"/>
    </source>
</evidence>
<organism evidence="2 3">
    <name type="scientific">Clathrus columnatus</name>
    <dbReference type="NCBI Taxonomy" id="1419009"/>
    <lineage>
        <taxon>Eukaryota</taxon>
        <taxon>Fungi</taxon>
        <taxon>Dikarya</taxon>
        <taxon>Basidiomycota</taxon>
        <taxon>Agaricomycotina</taxon>
        <taxon>Agaricomycetes</taxon>
        <taxon>Phallomycetidae</taxon>
        <taxon>Phallales</taxon>
        <taxon>Clathraceae</taxon>
        <taxon>Clathrus</taxon>
    </lineage>
</organism>
<reference evidence="2" key="1">
    <citation type="submission" date="2021-10" db="EMBL/GenBank/DDBJ databases">
        <title>De novo Genome Assembly of Clathrus columnatus (Basidiomycota, Fungi) Using Illumina and Nanopore Sequence Data.</title>
        <authorList>
            <person name="Ogiso-Tanaka E."/>
            <person name="Itagaki H."/>
            <person name="Hosoya T."/>
            <person name="Hosaka K."/>
        </authorList>
    </citation>
    <scope>NUCLEOTIDE SEQUENCE</scope>
    <source>
        <strain evidence="2">MO-923</strain>
    </source>
</reference>
<protein>
    <submittedName>
        <fullName evidence="2">Uncharacterized protein</fullName>
    </submittedName>
</protein>
<comment type="caution">
    <text evidence="2">The sequence shown here is derived from an EMBL/GenBank/DDBJ whole genome shotgun (WGS) entry which is preliminary data.</text>
</comment>
<dbReference type="EMBL" id="BPWL01000003">
    <property type="protein sequence ID" value="GJJ08969.1"/>
    <property type="molecule type" value="Genomic_DNA"/>
</dbReference>
<feature type="region of interest" description="Disordered" evidence="1">
    <location>
        <begin position="125"/>
        <end position="162"/>
    </location>
</feature>
<dbReference type="Proteomes" id="UP001050691">
    <property type="component" value="Unassembled WGS sequence"/>
</dbReference>
<dbReference type="AlphaFoldDB" id="A0AAV5A2T0"/>
<gene>
    <name evidence="2" type="ORF">Clacol_003190</name>
</gene>
<sequence length="162" mass="17616">MTSSSCPPQYILLSHSNASSSSTTNQINTPPTLSHPIIQYYFRDDPPISLDTSNNAHVLVMDYDPASPDSVYVQSLSSTLAVTSLRITDAPGAANDDDEHKNNNMYVIDTVSRCSDKRNALLRKALDYPLPSESPQLQNNSDTNPEFSKPSSPTTIASPVSK</sequence>
<accession>A0AAV5A2T0</accession>
<feature type="compositionally biased region" description="Polar residues" evidence="1">
    <location>
        <begin position="133"/>
        <end position="162"/>
    </location>
</feature>
<proteinExistence type="predicted"/>